<accession>A0A382FCU9</accession>
<name>A0A382FCU9_9ZZZZ</name>
<dbReference type="InterPro" id="IPR001584">
    <property type="entry name" value="Integrase_cat-core"/>
</dbReference>
<reference evidence="2" key="1">
    <citation type="submission" date="2018-05" db="EMBL/GenBank/DDBJ databases">
        <authorList>
            <person name="Lanie J.A."/>
            <person name="Ng W.-L."/>
            <person name="Kazmierczak K.M."/>
            <person name="Andrzejewski T.M."/>
            <person name="Davidsen T.M."/>
            <person name="Wayne K.J."/>
            <person name="Tettelin H."/>
            <person name="Glass J.I."/>
            <person name="Rusch D."/>
            <person name="Podicherti R."/>
            <person name="Tsui H.-C.T."/>
            <person name="Winkler M.E."/>
        </authorList>
    </citation>
    <scope>NUCLEOTIDE SEQUENCE</scope>
</reference>
<organism evidence="2">
    <name type="scientific">marine metagenome</name>
    <dbReference type="NCBI Taxonomy" id="408172"/>
    <lineage>
        <taxon>unclassified sequences</taxon>
        <taxon>metagenomes</taxon>
        <taxon>ecological metagenomes</taxon>
    </lineage>
</organism>
<gene>
    <name evidence="2" type="ORF">METZ01_LOCUS213770</name>
</gene>
<evidence type="ECO:0000313" key="2">
    <source>
        <dbReference type="EMBL" id="SVB60916.1"/>
    </source>
</evidence>
<dbReference type="InterPro" id="IPR050900">
    <property type="entry name" value="Transposase_IS3/IS150/IS904"/>
</dbReference>
<dbReference type="SUPFAM" id="SSF53098">
    <property type="entry name" value="Ribonuclease H-like"/>
    <property type="match status" value="1"/>
</dbReference>
<evidence type="ECO:0000259" key="1">
    <source>
        <dbReference type="Pfam" id="PF00665"/>
    </source>
</evidence>
<dbReference type="PANTHER" id="PTHR46889">
    <property type="entry name" value="TRANSPOSASE INSF FOR INSERTION SEQUENCE IS3B-RELATED"/>
    <property type="match status" value="1"/>
</dbReference>
<sequence length="123" mass="13521">MAQGGPRKVGLVIAGNLLELTRVQDLVDRDFAAQTADELWIADITYIPTWAGFLCLAVVIDAWSRRVVGWAMASHLRTELVLDALNMALAQRHPEDEIVALVELGLDGVDSLIDDPKEAVTWL</sequence>
<dbReference type="InterPro" id="IPR012337">
    <property type="entry name" value="RNaseH-like_sf"/>
</dbReference>
<dbReference type="Pfam" id="PF00665">
    <property type="entry name" value="rve"/>
    <property type="match status" value="1"/>
</dbReference>
<dbReference type="Gene3D" id="3.30.420.10">
    <property type="entry name" value="Ribonuclease H-like superfamily/Ribonuclease H"/>
    <property type="match status" value="1"/>
</dbReference>
<dbReference type="GO" id="GO:0003676">
    <property type="term" value="F:nucleic acid binding"/>
    <property type="evidence" value="ECO:0007669"/>
    <property type="project" value="InterPro"/>
</dbReference>
<dbReference type="EMBL" id="UINC01049301">
    <property type="protein sequence ID" value="SVB60916.1"/>
    <property type="molecule type" value="Genomic_DNA"/>
</dbReference>
<dbReference type="AlphaFoldDB" id="A0A382FCU9"/>
<dbReference type="GO" id="GO:0015074">
    <property type="term" value="P:DNA integration"/>
    <property type="evidence" value="ECO:0007669"/>
    <property type="project" value="InterPro"/>
</dbReference>
<dbReference type="InterPro" id="IPR036397">
    <property type="entry name" value="RNaseH_sf"/>
</dbReference>
<feature type="domain" description="Integrase catalytic" evidence="1">
    <location>
        <begin position="36"/>
        <end position="96"/>
    </location>
</feature>
<dbReference type="PANTHER" id="PTHR46889:SF4">
    <property type="entry name" value="TRANSPOSASE INSO FOR INSERTION SEQUENCE ELEMENT IS911B-RELATED"/>
    <property type="match status" value="1"/>
</dbReference>
<proteinExistence type="predicted"/>
<protein>
    <recommendedName>
        <fullName evidence="1">Integrase catalytic domain-containing protein</fullName>
    </recommendedName>
</protein>